<reference evidence="1 2" key="1">
    <citation type="submission" date="2019-12" db="EMBL/GenBank/DDBJ databases">
        <authorList>
            <person name="Alioto T."/>
            <person name="Alioto T."/>
            <person name="Gomez Garrido J."/>
        </authorList>
    </citation>
    <scope>NUCLEOTIDE SEQUENCE [LARGE SCALE GENOMIC DNA]</scope>
</reference>
<dbReference type="Gramene" id="OE9A077055T1">
    <property type="protein sequence ID" value="OE9A077055C1"/>
    <property type="gene ID" value="OE9A077055"/>
</dbReference>
<dbReference type="AlphaFoldDB" id="A0A8S0RU96"/>
<keyword evidence="2" id="KW-1185">Reference proteome</keyword>
<sequence>MASIDVTASVERVFDSQHITKKQPPQTRHTCLKQATNVVTPNFNGLKLANNQEKSPFLTSKTSRKAREEIESSNDAELLYTRFSDERLKNEMWDINMFIRHGRMDWDAMIVA</sequence>
<protein>
    <submittedName>
        <fullName evidence="1">Uncharacterized protein</fullName>
    </submittedName>
</protein>
<gene>
    <name evidence="1" type="ORF">OLEA9_A077055</name>
</gene>
<evidence type="ECO:0000313" key="1">
    <source>
        <dbReference type="EMBL" id="CAA2982941.1"/>
    </source>
</evidence>
<proteinExistence type="predicted"/>
<name>A0A8S0RU96_OLEEU</name>
<dbReference type="EMBL" id="CACTIH010003711">
    <property type="protein sequence ID" value="CAA2982941.1"/>
    <property type="molecule type" value="Genomic_DNA"/>
</dbReference>
<dbReference type="Proteomes" id="UP000594638">
    <property type="component" value="Unassembled WGS sequence"/>
</dbReference>
<evidence type="ECO:0000313" key="2">
    <source>
        <dbReference type="Proteomes" id="UP000594638"/>
    </source>
</evidence>
<organism evidence="1 2">
    <name type="scientific">Olea europaea subsp. europaea</name>
    <dbReference type="NCBI Taxonomy" id="158383"/>
    <lineage>
        <taxon>Eukaryota</taxon>
        <taxon>Viridiplantae</taxon>
        <taxon>Streptophyta</taxon>
        <taxon>Embryophyta</taxon>
        <taxon>Tracheophyta</taxon>
        <taxon>Spermatophyta</taxon>
        <taxon>Magnoliopsida</taxon>
        <taxon>eudicotyledons</taxon>
        <taxon>Gunneridae</taxon>
        <taxon>Pentapetalae</taxon>
        <taxon>asterids</taxon>
        <taxon>lamiids</taxon>
        <taxon>Lamiales</taxon>
        <taxon>Oleaceae</taxon>
        <taxon>Oleeae</taxon>
        <taxon>Olea</taxon>
    </lineage>
</organism>
<feature type="non-terminal residue" evidence="1">
    <location>
        <position position="112"/>
    </location>
</feature>
<dbReference type="OrthoDB" id="566010at2759"/>
<comment type="caution">
    <text evidence="1">The sequence shown here is derived from an EMBL/GenBank/DDBJ whole genome shotgun (WGS) entry which is preliminary data.</text>
</comment>
<accession>A0A8S0RU96</accession>